<dbReference type="GO" id="GO:0052684">
    <property type="term" value="F:L-serine hydro-lyase (adding indole, L-tryptophan-forming) activity"/>
    <property type="evidence" value="ECO:0007669"/>
    <property type="project" value="TreeGrafter"/>
</dbReference>
<comment type="cofactor">
    <cofactor evidence="1">
        <name>pyridoxal 5'-phosphate</name>
        <dbReference type="ChEBI" id="CHEBI:597326"/>
    </cofactor>
</comment>
<dbReference type="PANTHER" id="PTHR48077">
    <property type="entry name" value="TRYPTOPHAN SYNTHASE-RELATED"/>
    <property type="match status" value="1"/>
</dbReference>
<keyword evidence="2" id="KW-0663">Pyridoxal phosphate</keyword>
<keyword evidence="3" id="KW-0456">Lyase</keyword>
<dbReference type="PANTHER" id="PTHR48077:SF6">
    <property type="entry name" value="TRYPTOPHAN SYNTHASE"/>
    <property type="match status" value="1"/>
</dbReference>
<dbReference type="Gene3D" id="3.40.50.1100">
    <property type="match status" value="1"/>
</dbReference>
<evidence type="ECO:0000256" key="1">
    <source>
        <dbReference type="ARBA" id="ARBA00001933"/>
    </source>
</evidence>
<gene>
    <name evidence="3" type="ORF">SPIROBIBN47_290023</name>
</gene>
<dbReference type="GO" id="GO:0005737">
    <property type="term" value="C:cytoplasm"/>
    <property type="evidence" value="ECO:0007669"/>
    <property type="project" value="TreeGrafter"/>
</dbReference>
<reference evidence="3" key="1">
    <citation type="submission" date="2017-02" db="EMBL/GenBank/DDBJ databases">
        <authorList>
            <person name="Regsiter A."/>
            <person name="William W."/>
        </authorList>
    </citation>
    <scope>NUCLEOTIDE SEQUENCE</scope>
    <source>
        <strain evidence="3">Bib</strain>
    </source>
</reference>
<accession>A0A3P3XJ35</accession>
<dbReference type="GO" id="GO:0004834">
    <property type="term" value="F:tryptophan synthase activity"/>
    <property type="evidence" value="ECO:0007669"/>
    <property type="project" value="UniProtKB-EC"/>
</dbReference>
<name>A0A3P3XJ35_9SPIR</name>
<dbReference type="EMBL" id="FWDM01000022">
    <property type="protein sequence ID" value="SLM13323.1"/>
    <property type="molecule type" value="Genomic_DNA"/>
</dbReference>
<evidence type="ECO:0000256" key="2">
    <source>
        <dbReference type="ARBA" id="ARBA00022898"/>
    </source>
</evidence>
<evidence type="ECO:0000313" key="3">
    <source>
        <dbReference type="EMBL" id="SLM13323.1"/>
    </source>
</evidence>
<proteinExistence type="predicted"/>
<dbReference type="SUPFAM" id="SSF53686">
    <property type="entry name" value="Tryptophan synthase beta subunit-like PLP-dependent enzymes"/>
    <property type="match status" value="1"/>
</dbReference>
<organism evidence="3">
    <name type="scientific">uncultured spirochete</name>
    <dbReference type="NCBI Taxonomy" id="156406"/>
    <lineage>
        <taxon>Bacteria</taxon>
        <taxon>Pseudomonadati</taxon>
        <taxon>Spirochaetota</taxon>
        <taxon>Spirochaetia</taxon>
        <taxon>Spirochaetales</taxon>
        <taxon>environmental samples</taxon>
    </lineage>
</organism>
<protein>
    <submittedName>
        <fullName evidence="3">Tryptophan synthase beta chain 2</fullName>
        <ecNumber evidence="3">4.2.1.20</ecNumber>
    </submittedName>
</protein>
<dbReference type="AlphaFoldDB" id="A0A3P3XJ35"/>
<sequence length="125" mass="13270">MSTDRGLVQSETGKFKPTLTIIACVGWGSNFAGLAFPFVKKKIEGADIEIIPVEPASCPSLTKGKFTYDLGDVAGMTPYLAMYTLGHTFMPHPMHAGGLRYHSMSPLVSQAAAEGLLSPSAVPQL</sequence>
<dbReference type="InterPro" id="IPR023026">
    <property type="entry name" value="Trp_synth_beta/beta-like"/>
</dbReference>
<dbReference type="EC" id="4.2.1.20" evidence="3"/>
<dbReference type="InterPro" id="IPR036052">
    <property type="entry name" value="TrpB-like_PALP_sf"/>
</dbReference>